<dbReference type="RefSeq" id="WP_119594490.1">
    <property type="nucleotide sequence ID" value="NZ_QXFM01000139.1"/>
</dbReference>
<dbReference type="AlphaFoldDB" id="A0A3A1P440"/>
<sequence length="167" mass="17970">MKTSGVLGKVVGYQMRRANLHFIEAASCALARYEITPLQWSALARIEANPGCNQSELGVALAINRSGAAKVVARLVALDLLERRPTCDPRAYALEITPEGRDVLAEGGAAIHDSEQEILQVLDEAEQRELSRLLLKLAQPAGRAQAGCGEPAMPRQASTAGQRRKIS</sequence>
<dbReference type="InterPro" id="IPR036388">
    <property type="entry name" value="WH-like_DNA-bd_sf"/>
</dbReference>
<dbReference type="EMBL" id="QXFM01000139">
    <property type="protein sequence ID" value="RIV81106.1"/>
    <property type="molecule type" value="Genomic_DNA"/>
</dbReference>
<dbReference type="Proteomes" id="UP000265366">
    <property type="component" value="Unassembled WGS sequence"/>
</dbReference>
<evidence type="ECO:0000313" key="3">
    <source>
        <dbReference type="EMBL" id="RIV81106.1"/>
    </source>
</evidence>
<proteinExistence type="predicted"/>
<evidence type="ECO:0000256" key="1">
    <source>
        <dbReference type="SAM" id="MobiDB-lite"/>
    </source>
</evidence>
<dbReference type="InterPro" id="IPR000835">
    <property type="entry name" value="HTH_MarR-typ"/>
</dbReference>
<evidence type="ECO:0000259" key="2">
    <source>
        <dbReference type="PROSITE" id="PS50995"/>
    </source>
</evidence>
<dbReference type="PROSITE" id="PS50995">
    <property type="entry name" value="HTH_MARR_2"/>
    <property type="match status" value="1"/>
</dbReference>
<dbReference type="GO" id="GO:0003700">
    <property type="term" value="F:DNA-binding transcription factor activity"/>
    <property type="evidence" value="ECO:0007669"/>
    <property type="project" value="InterPro"/>
</dbReference>
<feature type="domain" description="HTH marR-type" evidence="2">
    <location>
        <begin position="1"/>
        <end position="139"/>
    </location>
</feature>
<dbReference type="PANTHER" id="PTHR33164">
    <property type="entry name" value="TRANSCRIPTIONAL REGULATOR, MARR FAMILY"/>
    <property type="match status" value="1"/>
</dbReference>
<dbReference type="Gene3D" id="1.10.10.10">
    <property type="entry name" value="Winged helix-like DNA-binding domain superfamily/Winged helix DNA-binding domain"/>
    <property type="match status" value="1"/>
</dbReference>
<protein>
    <submittedName>
        <fullName evidence="3">MarR family transcriptional regulator</fullName>
    </submittedName>
</protein>
<organism evidence="3 4">
    <name type="scientific">Aurantiacibacter xanthus</name>
    <dbReference type="NCBI Taxonomy" id="1784712"/>
    <lineage>
        <taxon>Bacteria</taxon>
        <taxon>Pseudomonadati</taxon>
        <taxon>Pseudomonadota</taxon>
        <taxon>Alphaproteobacteria</taxon>
        <taxon>Sphingomonadales</taxon>
        <taxon>Erythrobacteraceae</taxon>
        <taxon>Aurantiacibacter</taxon>
    </lineage>
</organism>
<keyword evidence="4" id="KW-1185">Reference proteome</keyword>
<dbReference type="InterPro" id="IPR036390">
    <property type="entry name" value="WH_DNA-bd_sf"/>
</dbReference>
<accession>A0A3A1P440</accession>
<dbReference type="InterPro" id="IPR039422">
    <property type="entry name" value="MarR/SlyA-like"/>
</dbReference>
<comment type="caution">
    <text evidence="3">The sequence shown here is derived from an EMBL/GenBank/DDBJ whole genome shotgun (WGS) entry which is preliminary data.</text>
</comment>
<dbReference type="SMART" id="SM00347">
    <property type="entry name" value="HTH_MARR"/>
    <property type="match status" value="1"/>
</dbReference>
<dbReference type="PRINTS" id="PR00598">
    <property type="entry name" value="HTHMARR"/>
</dbReference>
<name>A0A3A1P440_9SPHN</name>
<reference evidence="3 4" key="1">
    <citation type="submission" date="2018-08" db="EMBL/GenBank/DDBJ databases">
        <title>Erythrobacter zhengii sp.nov., a bacterium isolated from deep-sea sediment.</title>
        <authorList>
            <person name="Fang C."/>
            <person name="Wu Y.-H."/>
            <person name="Sun C."/>
            <person name="Wang H."/>
            <person name="Cheng H."/>
            <person name="Meng F.-X."/>
            <person name="Wang C.-S."/>
            <person name="Xu X.-W."/>
        </authorList>
    </citation>
    <scope>NUCLEOTIDE SEQUENCE [LARGE SCALE GENOMIC DNA]</scope>
    <source>
        <strain evidence="3 4">CCTCC AB 2015396</strain>
    </source>
</reference>
<dbReference type="OrthoDB" id="8256382at2"/>
<dbReference type="GO" id="GO:0006950">
    <property type="term" value="P:response to stress"/>
    <property type="evidence" value="ECO:0007669"/>
    <property type="project" value="TreeGrafter"/>
</dbReference>
<evidence type="ECO:0000313" key="4">
    <source>
        <dbReference type="Proteomes" id="UP000265366"/>
    </source>
</evidence>
<dbReference type="PANTHER" id="PTHR33164:SF43">
    <property type="entry name" value="HTH-TYPE TRANSCRIPTIONAL REPRESSOR YETL"/>
    <property type="match status" value="1"/>
</dbReference>
<dbReference type="SUPFAM" id="SSF46785">
    <property type="entry name" value="Winged helix' DNA-binding domain"/>
    <property type="match status" value="1"/>
</dbReference>
<dbReference type="Pfam" id="PF12802">
    <property type="entry name" value="MarR_2"/>
    <property type="match status" value="1"/>
</dbReference>
<gene>
    <name evidence="3" type="ORF">D2V17_17920</name>
</gene>
<feature type="region of interest" description="Disordered" evidence="1">
    <location>
        <begin position="144"/>
        <end position="167"/>
    </location>
</feature>